<feature type="transmembrane region" description="Helical" evidence="8">
    <location>
        <begin position="150"/>
        <end position="168"/>
    </location>
</feature>
<evidence type="ECO:0000256" key="1">
    <source>
        <dbReference type="ARBA" id="ARBA00004651"/>
    </source>
</evidence>
<dbReference type="Proteomes" id="UP001256673">
    <property type="component" value="Unassembled WGS sequence"/>
</dbReference>
<organism evidence="10 11">
    <name type="scientific">Microbacterium algihabitans</name>
    <dbReference type="NCBI Taxonomy" id="3075992"/>
    <lineage>
        <taxon>Bacteria</taxon>
        <taxon>Bacillati</taxon>
        <taxon>Actinomycetota</taxon>
        <taxon>Actinomycetes</taxon>
        <taxon>Micrococcales</taxon>
        <taxon>Microbacteriaceae</taxon>
        <taxon>Microbacterium</taxon>
    </lineage>
</organism>
<reference evidence="10 11" key="1">
    <citation type="submission" date="2023-09" db="EMBL/GenBank/DDBJ databases">
        <title>Microbacterium fusihabitans sp. nov., Microbacterium phycihabitans sp. nov., and Microbacterium cervinum sp. nov., isolated from dried seaweeds of beach.</title>
        <authorList>
            <person name="Lee S.D."/>
        </authorList>
    </citation>
    <scope>NUCLEOTIDE SEQUENCE [LARGE SCALE GENOMIC DNA]</scope>
    <source>
        <strain evidence="10 11">KSW2-21</strain>
    </source>
</reference>
<keyword evidence="4 8" id="KW-0812">Transmembrane</keyword>
<comment type="caution">
    <text evidence="10">The sequence shown here is derived from an EMBL/GenBank/DDBJ whole genome shotgun (WGS) entry which is preliminary data.</text>
</comment>
<evidence type="ECO:0000256" key="7">
    <source>
        <dbReference type="SAM" id="MobiDB-lite"/>
    </source>
</evidence>
<dbReference type="PANTHER" id="PTHR42920">
    <property type="entry name" value="OS03G0707200 PROTEIN-RELATED"/>
    <property type="match status" value="1"/>
</dbReference>
<evidence type="ECO:0000256" key="2">
    <source>
        <dbReference type="ARBA" id="ARBA00007362"/>
    </source>
</evidence>
<keyword evidence="6 8" id="KW-0472">Membrane</keyword>
<evidence type="ECO:0000256" key="4">
    <source>
        <dbReference type="ARBA" id="ARBA00022692"/>
    </source>
</evidence>
<comment type="subcellular location">
    <subcellularLocation>
        <location evidence="1">Cell membrane</location>
        <topology evidence="1">Multi-pass membrane protein</topology>
    </subcellularLocation>
</comment>
<feature type="compositionally biased region" description="Low complexity" evidence="7">
    <location>
        <begin position="297"/>
        <end position="327"/>
    </location>
</feature>
<feature type="transmembrane region" description="Helical" evidence="8">
    <location>
        <begin position="98"/>
        <end position="117"/>
    </location>
</feature>
<feature type="domain" description="EamA" evidence="9">
    <location>
        <begin position="10"/>
        <end position="140"/>
    </location>
</feature>
<dbReference type="RefSeq" id="WP_316001621.1">
    <property type="nucleotide sequence ID" value="NZ_JAWDIU010000004.1"/>
</dbReference>
<proteinExistence type="inferred from homology"/>
<evidence type="ECO:0000256" key="6">
    <source>
        <dbReference type="ARBA" id="ARBA00023136"/>
    </source>
</evidence>
<dbReference type="SUPFAM" id="SSF103481">
    <property type="entry name" value="Multidrug resistance efflux transporter EmrE"/>
    <property type="match status" value="2"/>
</dbReference>
<feature type="transmembrane region" description="Helical" evidence="8">
    <location>
        <begin position="70"/>
        <end position="92"/>
    </location>
</feature>
<protein>
    <submittedName>
        <fullName evidence="10">DMT family transporter</fullName>
    </submittedName>
</protein>
<feature type="transmembrane region" description="Helical" evidence="8">
    <location>
        <begin position="180"/>
        <end position="203"/>
    </location>
</feature>
<feature type="region of interest" description="Disordered" evidence="7">
    <location>
        <begin position="295"/>
        <end position="327"/>
    </location>
</feature>
<dbReference type="PANTHER" id="PTHR42920:SF5">
    <property type="entry name" value="EAMA DOMAIN-CONTAINING PROTEIN"/>
    <property type="match status" value="1"/>
</dbReference>
<evidence type="ECO:0000313" key="11">
    <source>
        <dbReference type="Proteomes" id="UP001256673"/>
    </source>
</evidence>
<feature type="transmembrane region" description="Helical" evidence="8">
    <location>
        <begin position="37"/>
        <end position="58"/>
    </location>
</feature>
<keyword evidence="11" id="KW-1185">Reference proteome</keyword>
<evidence type="ECO:0000313" key="10">
    <source>
        <dbReference type="EMBL" id="MDU0327535.1"/>
    </source>
</evidence>
<feature type="transmembrane region" description="Helical" evidence="8">
    <location>
        <begin position="247"/>
        <end position="264"/>
    </location>
</feature>
<gene>
    <name evidence="10" type="ORF">RWH43_12285</name>
</gene>
<dbReference type="InterPro" id="IPR000620">
    <property type="entry name" value="EamA_dom"/>
</dbReference>
<evidence type="ECO:0000256" key="8">
    <source>
        <dbReference type="SAM" id="Phobius"/>
    </source>
</evidence>
<keyword evidence="3" id="KW-1003">Cell membrane</keyword>
<dbReference type="EMBL" id="JAWDIU010000004">
    <property type="protein sequence ID" value="MDU0327535.1"/>
    <property type="molecule type" value="Genomic_DNA"/>
</dbReference>
<feature type="transmembrane region" description="Helical" evidence="8">
    <location>
        <begin position="215"/>
        <end position="235"/>
    </location>
</feature>
<feature type="transmembrane region" description="Helical" evidence="8">
    <location>
        <begin position="270"/>
        <end position="286"/>
    </location>
</feature>
<evidence type="ECO:0000256" key="3">
    <source>
        <dbReference type="ARBA" id="ARBA00022475"/>
    </source>
</evidence>
<comment type="similarity">
    <text evidence="2">Belongs to the EamA transporter family.</text>
</comment>
<dbReference type="InterPro" id="IPR037185">
    <property type="entry name" value="EmrE-like"/>
</dbReference>
<feature type="domain" description="EamA" evidence="9">
    <location>
        <begin position="150"/>
        <end position="283"/>
    </location>
</feature>
<accession>A0ABU3RXN5</accession>
<dbReference type="Pfam" id="PF00892">
    <property type="entry name" value="EamA"/>
    <property type="match status" value="2"/>
</dbReference>
<dbReference type="InterPro" id="IPR051258">
    <property type="entry name" value="Diverse_Substrate_Transporter"/>
</dbReference>
<sequence>MTRRTPELLVDILLIAVAAVWGASFLAAKDLAAETGVAAAVSLRFLVAALALGVICLVRRERMPRGRGLAIAALLGCSQAAVIGLETAGVHLTSATNAGLLISLALVFTPVLESVAARAWLPRSYFVAAVAAIVGVALLVSGGGLRTPSIGDALVIAAAVVRAVHVTASARLTRGRHDSTLAVVFVQMLVCAATSSAVAGAQLPRAVAGLTASGWLDVVFLGVMCSVFAFAVQLWAVRRTSATRASILMGTEPVWALAVGVAIGGEAVGLPGYLGAALIIAASYAGQAIERRHRRSVAAAASRPTPPAGSAAPAAPRAASTPETASR</sequence>
<evidence type="ECO:0000256" key="5">
    <source>
        <dbReference type="ARBA" id="ARBA00022989"/>
    </source>
</evidence>
<feature type="transmembrane region" description="Helical" evidence="8">
    <location>
        <begin position="124"/>
        <end position="144"/>
    </location>
</feature>
<name>A0ABU3RXN5_9MICO</name>
<keyword evidence="5 8" id="KW-1133">Transmembrane helix</keyword>
<evidence type="ECO:0000259" key="9">
    <source>
        <dbReference type="Pfam" id="PF00892"/>
    </source>
</evidence>